<feature type="compositionally biased region" description="Polar residues" evidence="1">
    <location>
        <begin position="98"/>
        <end position="113"/>
    </location>
</feature>
<proteinExistence type="predicted"/>
<feature type="compositionally biased region" description="Polar residues" evidence="1">
    <location>
        <begin position="1"/>
        <end position="20"/>
    </location>
</feature>
<dbReference type="EMBL" id="JH687398">
    <property type="protein sequence ID" value="EIM80274.1"/>
    <property type="molecule type" value="Genomic_DNA"/>
</dbReference>
<feature type="compositionally biased region" description="Polar residues" evidence="1">
    <location>
        <begin position="196"/>
        <end position="208"/>
    </location>
</feature>
<organism evidence="2 3">
    <name type="scientific">Stereum hirsutum (strain FP-91666)</name>
    <name type="common">White-rot fungus</name>
    <dbReference type="NCBI Taxonomy" id="721885"/>
    <lineage>
        <taxon>Eukaryota</taxon>
        <taxon>Fungi</taxon>
        <taxon>Dikarya</taxon>
        <taxon>Basidiomycota</taxon>
        <taxon>Agaricomycotina</taxon>
        <taxon>Agaricomycetes</taxon>
        <taxon>Russulales</taxon>
        <taxon>Stereaceae</taxon>
        <taxon>Stereum</taxon>
    </lineage>
</organism>
<dbReference type="RefSeq" id="XP_007310418.1">
    <property type="nucleotide sequence ID" value="XM_007310356.1"/>
</dbReference>
<keyword evidence="3" id="KW-1185">Reference proteome</keyword>
<feature type="region of interest" description="Disordered" evidence="1">
    <location>
        <begin position="51"/>
        <end position="71"/>
    </location>
</feature>
<name>R7RY64_STEHR</name>
<sequence>MTPSNSFSPNSTLVQSSTTKSPHKHSETIYSMASYQSLSLDSKVQGAYGHDNLMGLQIPNGPRYLNDDHRTTSAYSSSSMLEFGSWGENTVDKAFNPRSLTSNSSPGDFNSLTQERHQQGKSRQPVAMSSKPLPIVQSGGMYGIQGASSSSSREWTEYDPMISMGPGSTGTSVSSDDSNSGRVARHSTAMGDDTLNVVSNMAVTQSHPQMPRALPAGSAQAAQAQSASAPVPPLPTADQPTIETKPAPKVKTTSKNKAALKEKTAPRRKADPKDKPVPKDKPAPRKERAPRSTPLHAGRHTKTVKETGFIVEYSPPPEIVVAPPQAVLPSQMPVRRWVDSQVKQGRPVKVPLPKVEYGQQLEEWDIGSPVEQGTGERGEGNAAADTKGATSSASSGGKRKRGRNEVEDGEEDNVGPKGKKRRSNAPRGGTAGRKVAAAAVHQPEPKPLNN</sequence>
<feature type="region of interest" description="Disordered" evidence="1">
    <location>
        <begin position="92"/>
        <end position="306"/>
    </location>
</feature>
<protein>
    <submittedName>
        <fullName evidence="2">Uncharacterized protein</fullName>
    </submittedName>
</protein>
<gene>
    <name evidence="2" type="ORF">STEHIDRAFT_162694</name>
</gene>
<dbReference type="KEGG" id="shs:STEHIDRAFT_162694"/>
<feature type="compositionally biased region" description="Low complexity" evidence="1">
    <location>
        <begin position="163"/>
        <end position="181"/>
    </location>
</feature>
<dbReference type="AlphaFoldDB" id="R7RY64"/>
<feature type="compositionally biased region" description="Basic and acidic residues" evidence="1">
    <location>
        <begin position="259"/>
        <end position="290"/>
    </location>
</feature>
<dbReference type="Proteomes" id="UP000053927">
    <property type="component" value="Unassembled WGS sequence"/>
</dbReference>
<feature type="compositionally biased region" description="Low complexity" evidence="1">
    <location>
        <begin position="382"/>
        <end position="396"/>
    </location>
</feature>
<feature type="compositionally biased region" description="Low complexity" evidence="1">
    <location>
        <begin position="213"/>
        <end position="229"/>
    </location>
</feature>
<feature type="region of interest" description="Disordered" evidence="1">
    <location>
        <begin position="357"/>
        <end position="450"/>
    </location>
</feature>
<accession>R7RY64</accession>
<reference evidence="3" key="1">
    <citation type="journal article" date="2012" name="Science">
        <title>The Paleozoic origin of enzymatic lignin decomposition reconstructed from 31 fungal genomes.</title>
        <authorList>
            <person name="Floudas D."/>
            <person name="Binder M."/>
            <person name="Riley R."/>
            <person name="Barry K."/>
            <person name="Blanchette R.A."/>
            <person name="Henrissat B."/>
            <person name="Martinez A.T."/>
            <person name="Otillar R."/>
            <person name="Spatafora J.W."/>
            <person name="Yadav J.S."/>
            <person name="Aerts A."/>
            <person name="Benoit I."/>
            <person name="Boyd A."/>
            <person name="Carlson A."/>
            <person name="Copeland A."/>
            <person name="Coutinho P.M."/>
            <person name="de Vries R.P."/>
            <person name="Ferreira P."/>
            <person name="Findley K."/>
            <person name="Foster B."/>
            <person name="Gaskell J."/>
            <person name="Glotzer D."/>
            <person name="Gorecki P."/>
            <person name="Heitman J."/>
            <person name="Hesse C."/>
            <person name="Hori C."/>
            <person name="Igarashi K."/>
            <person name="Jurgens J.A."/>
            <person name="Kallen N."/>
            <person name="Kersten P."/>
            <person name="Kohler A."/>
            <person name="Kuees U."/>
            <person name="Kumar T.K.A."/>
            <person name="Kuo A."/>
            <person name="LaButti K."/>
            <person name="Larrondo L.F."/>
            <person name="Lindquist E."/>
            <person name="Ling A."/>
            <person name="Lombard V."/>
            <person name="Lucas S."/>
            <person name="Lundell T."/>
            <person name="Martin R."/>
            <person name="McLaughlin D.J."/>
            <person name="Morgenstern I."/>
            <person name="Morin E."/>
            <person name="Murat C."/>
            <person name="Nagy L.G."/>
            <person name="Nolan M."/>
            <person name="Ohm R.A."/>
            <person name="Patyshakuliyeva A."/>
            <person name="Rokas A."/>
            <person name="Ruiz-Duenas F.J."/>
            <person name="Sabat G."/>
            <person name="Salamov A."/>
            <person name="Samejima M."/>
            <person name="Schmutz J."/>
            <person name="Slot J.C."/>
            <person name="St John F."/>
            <person name="Stenlid J."/>
            <person name="Sun H."/>
            <person name="Sun S."/>
            <person name="Syed K."/>
            <person name="Tsang A."/>
            <person name="Wiebenga A."/>
            <person name="Young D."/>
            <person name="Pisabarro A."/>
            <person name="Eastwood D.C."/>
            <person name="Martin F."/>
            <person name="Cullen D."/>
            <person name="Grigoriev I.V."/>
            <person name="Hibbett D.S."/>
        </authorList>
    </citation>
    <scope>NUCLEOTIDE SEQUENCE [LARGE SCALE GENOMIC DNA]</scope>
    <source>
        <strain evidence="3">FP-91666</strain>
    </source>
</reference>
<feature type="region of interest" description="Disordered" evidence="1">
    <location>
        <begin position="1"/>
        <end position="26"/>
    </location>
</feature>
<evidence type="ECO:0000313" key="3">
    <source>
        <dbReference type="Proteomes" id="UP000053927"/>
    </source>
</evidence>
<evidence type="ECO:0000313" key="2">
    <source>
        <dbReference type="EMBL" id="EIM80274.1"/>
    </source>
</evidence>
<dbReference type="GeneID" id="18802146"/>
<evidence type="ECO:0000256" key="1">
    <source>
        <dbReference type="SAM" id="MobiDB-lite"/>
    </source>
</evidence>